<evidence type="ECO:0000313" key="2">
    <source>
        <dbReference type="Proteomes" id="UP001162480"/>
    </source>
</evidence>
<name>A0AA36F185_OCTVU</name>
<gene>
    <name evidence="1" type="ORF">OCTVUL_1B026618</name>
</gene>
<evidence type="ECO:0000313" key="1">
    <source>
        <dbReference type="EMBL" id="CAI9719795.1"/>
    </source>
</evidence>
<organism evidence="1 2">
    <name type="scientific">Octopus vulgaris</name>
    <name type="common">Common octopus</name>
    <dbReference type="NCBI Taxonomy" id="6645"/>
    <lineage>
        <taxon>Eukaryota</taxon>
        <taxon>Metazoa</taxon>
        <taxon>Spiralia</taxon>
        <taxon>Lophotrochozoa</taxon>
        <taxon>Mollusca</taxon>
        <taxon>Cephalopoda</taxon>
        <taxon>Coleoidea</taxon>
        <taxon>Octopodiformes</taxon>
        <taxon>Octopoda</taxon>
        <taxon>Incirrata</taxon>
        <taxon>Octopodidae</taxon>
        <taxon>Octopus</taxon>
    </lineage>
</organism>
<dbReference type="EMBL" id="OX597816">
    <property type="protein sequence ID" value="CAI9719795.1"/>
    <property type="molecule type" value="Genomic_DNA"/>
</dbReference>
<proteinExistence type="predicted"/>
<keyword evidence="2" id="KW-1185">Reference proteome</keyword>
<protein>
    <submittedName>
        <fullName evidence="1">Uncharacterized protein</fullName>
    </submittedName>
</protein>
<sequence length="67" mass="8285">MWQKQSEWFPSYEKIYGEKCIMKTKRQHEEIENKHRHQIQRNRNKITDLIDLKKIFGNSDIPKANRK</sequence>
<reference evidence="1" key="1">
    <citation type="submission" date="2023-08" db="EMBL/GenBank/DDBJ databases">
        <authorList>
            <person name="Alioto T."/>
            <person name="Alioto T."/>
            <person name="Gomez Garrido J."/>
        </authorList>
    </citation>
    <scope>NUCLEOTIDE SEQUENCE</scope>
</reference>
<dbReference type="Proteomes" id="UP001162480">
    <property type="component" value="Chromosome 3"/>
</dbReference>
<dbReference type="AlphaFoldDB" id="A0AA36F185"/>
<accession>A0AA36F185</accession>